<dbReference type="Gene3D" id="2.40.70.10">
    <property type="entry name" value="Acid Proteases"/>
    <property type="match status" value="1"/>
</dbReference>
<evidence type="ECO:0000256" key="1">
    <source>
        <dbReference type="SAM" id="MobiDB-lite"/>
    </source>
</evidence>
<keyword evidence="3" id="KW-1185">Reference proteome</keyword>
<dbReference type="Proteomes" id="UP001213000">
    <property type="component" value="Unassembled WGS sequence"/>
</dbReference>
<evidence type="ECO:0000313" key="2">
    <source>
        <dbReference type="EMBL" id="KAJ3559305.1"/>
    </source>
</evidence>
<proteinExistence type="predicted"/>
<dbReference type="AlphaFoldDB" id="A0AAD5VIS4"/>
<evidence type="ECO:0000313" key="3">
    <source>
        <dbReference type="Proteomes" id="UP001213000"/>
    </source>
</evidence>
<dbReference type="EMBL" id="JANIEX010001320">
    <property type="protein sequence ID" value="KAJ3559305.1"/>
    <property type="molecule type" value="Genomic_DNA"/>
</dbReference>
<dbReference type="SUPFAM" id="SSF50630">
    <property type="entry name" value="Acid proteases"/>
    <property type="match status" value="1"/>
</dbReference>
<feature type="region of interest" description="Disordered" evidence="1">
    <location>
        <begin position="66"/>
        <end position="148"/>
    </location>
</feature>
<name>A0AAD5VIS4_9AGAR</name>
<feature type="compositionally biased region" description="Polar residues" evidence="1">
    <location>
        <begin position="66"/>
        <end position="79"/>
    </location>
</feature>
<organism evidence="2 3">
    <name type="scientific">Leucocoprinus birnbaumii</name>
    <dbReference type="NCBI Taxonomy" id="56174"/>
    <lineage>
        <taxon>Eukaryota</taxon>
        <taxon>Fungi</taxon>
        <taxon>Dikarya</taxon>
        <taxon>Basidiomycota</taxon>
        <taxon>Agaricomycotina</taxon>
        <taxon>Agaricomycetes</taxon>
        <taxon>Agaricomycetidae</taxon>
        <taxon>Agaricales</taxon>
        <taxon>Agaricineae</taxon>
        <taxon>Agaricaceae</taxon>
        <taxon>Leucocoprinus</taxon>
    </lineage>
</organism>
<comment type="caution">
    <text evidence="2">The sequence shown here is derived from an EMBL/GenBank/DDBJ whole genome shotgun (WGS) entry which is preliminary data.</text>
</comment>
<reference evidence="2" key="1">
    <citation type="submission" date="2022-07" db="EMBL/GenBank/DDBJ databases">
        <title>Genome Sequence of Leucocoprinus birnbaumii.</title>
        <authorList>
            <person name="Buettner E."/>
        </authorList>
    </citation>
    <scope>NUCLEOTIDE SEQUENCE</scope>
    <source>
        <strain evidence="2">VT141</strain>
    </source>
</reference>
<gene>
    <name evidence="2" type="ORF">NP233_g11296</name>
</gene>
<sequence>MPEHISQASASQRYEKLSNFSLLLVAEVPSFLFQGITSLQSTTKGAHQLHLPPVEVPQAHHLSSNTYVTSEHTSPSASTGEPGVPSPGVQKQGPGRPRKVKDPNAQLKRPVGRPRGSCNKVKAATVSSAREVADPDSQPVGHSQKEPRPLRVTVRQNTGTFVIASFNVCYHGVVYVVSTGVGHPPQGSGSQWIHARRPRTCKNTSCYSADMDSGDFSWIGLRNSQVLLEKSRPVDDDVLHTVVELTLGAHMQPVLLSKNLKIKDQSIGVASNVEGFEGVDDVLGISPNGSIVVENMLEQHLVSVATMGTCFEPKKVKNCSSIT</sequence>
<accession>A0AAD5VIS4</accession>
<protein>
    <submittedName>
        <fullName evidence="2">Uncharacterized protein</fullName>
    </submittedName>
</protein>
<dbReference type="InterPro" id="IPR021109">
    <property type="entry name" value="Peptidase_aspartic_dom_sf"/>
</dbReference>